<dbReference type="Proteomes" id="UP000195602">
    <property type="component" value="Unassembled WGS sequence"/>
</dbReference>
<dbReference type="KEGG" id="clus:A9F13_01g00902"/>
<protein>
    <submittedName>
        <fullName evidence="1">Uncharacterized protein</fullName>
    </submittedName>
</protein>
<name>A0AA91Q4E6_CLALS</name>
<evidence type="ECO:0000313" key="2">
    <source>
        <dbReference type="Proteomes" id="UP000195602"/>
    </source>
</evidence>
<comment type="caution">
    <text evidence="1">The sequence shown here is derived from an EMBL/GenBank/DDBJ whole genome shotgun (WGS) entry which is preliminary data.</text>
</comment>
<evidence type="ECO:0000313" key="1">
    <source>
        <dbReference type="EMBL" id="OVF10691.1"/>
    </source>
</evidence>
<proteinExistence type="predicted"/>
<reference evidence="1 2" key="1">
    <citation type="submission" date="2017-04" db="EMBL/GenBank/DDBJ databases">
        <title>Draft genome of the yeast Clavispora lusitaniae type strain CBS 6936.</title>
        <authorList>
            <person name="Durrens P."/>
            <person name="Klopp C."/>
            <person name="Biteau N."/>
            <person name="Fitton-Ouhabi V."/>
            <person name="Dementhon K."/>
            <person name="Accoceberry I."/>
            <person name="Sherman D.J."/>
            <person name="Noel T."/>
        </authorList>
    </citation>
    <scope>NUCLEOTIDE SEQUENCE [LARGE SCALE GENOMIC DNA]</scope>
    <source>
        <strain evidence="1 2">CBS 6936</strain>
    </source>
</reference>
<organism evidence="1 2">
    <name type="scientific">Clavispora lusitaniae</name>
    <name type="common">Candida lusitaniae</name>
    <dbReference type="NCBI Taxonomy" id="36911"/>
    <lineage>
        <taxon>Eukaryota</taxon>
        <taxon>Fungi</taxon>
        <taxon>Dikarya</taxon>
        <taxon>Ascomycota</taxon>
        <taxon>Saccharomycotina</taxon>
        <taxon>Pichiomycetes</taxon>
        <taxon>Metschnikowiaceae</taxon>
        <taxon>Clavispora</taxon>
    </lineage>
</organism>
<dbReference type="AlphaFoldDB" id="A0AA91Q4E6"/>
<gene>
    <name evidence="1" type="ORF">A9F13_01g00902</name>
</gene>
<dbReference type="EMBL" id="LYUB02000001">
    <property type="protein sequence ID" value="OVF10691.1"/>
    <property type="molecule type" value="Genomic_DNA"/>
</dbReference>
<accession>A0AA91Q4E6</accession>
<sequence>MFAYTTVGDEMDNFPMYQFKEKGEIEPLYERIEYLSLISESPDIKTVVENISGQYFVYRRNDFQQIWKLVKYITNSDSKHYSIEAASGTDILSCRSQDGHISLNISQSTILQNNYVTRYLKFTKTIPAKSSLHHETRYHCRVNVDEKAKWNKDLVTFISQTFSKCKVEILSDIELPFELERIRPTFIQKQIASHSNLSPLNYAEINNELSVDMYEYLCLLHVDGLPNRSDEHVKLTNMYEIPQVPLLRENPGFSTLYLTVAADVNPSIVSALSANTHVLSFFARTRTHNFMVLQSRNSYLWKVTQDNKEIC</sequence>